<evidence type="ECO:0000313" key="2">
    <source>
        <dbReference type="Proteomes" id="UP001236663"/>
    </source>
</evidence>
<dbReference type="Pfam" id="PF03966">
    <property type="entry name" value="Trm112p"/>
    <property type="match status" value="1"/>
</dbReference>
<dbReference type="RefSeq" id="WP_163385817.1">
    <property type="nucleotide sequence ID" value="NZ_JAUFQS010000001.1"/>
</dbReference>
<organism evidence="1 2">
    <name type="scientific">Cyclobacterium jeungdonense</name>
    <dbReference type="NCBI Taxonomy" id="708087"/>
    <lineage>
        <taxon>Bacteria</taxon>
        <taxon>Pseudomonadati</taxon>
        <taxon>Bacteroidota</taxon>
        <taxon>Cytophagia</taxon>
        <taxon>Cytophagales</taxon>
        <taxon>Cyclobacteriaceae</taxon>
        <taxon>Cyclobacterium</taxon>
    </lineage>
</organism>
<sequence>MKLATIEKLCCPFDRSDLELTRITEDLAGKIEEGWLHCTQCKRMYPIVKGIPIMNPDEYREFSLEQPLLERWQKQLKGKQVKNFRILDKAQEEADTTDNSD</sequence>
<name>A0ABT8C0K7_9BACT</name>
<proteinExistence type="predicted"/>
<dbReference type="Proteomes" id="UP001236663">
    <property type="component" value="Unassembled WGS sequence"/>
</dbReference>
<dbReference type="Gene3D" id="2.20.25.10">
    <property type="match status" value="1"/>
</dbReference>
<gene>
    <name evidence="1" type="ORF">QWZ15_00120</name>
</gene>
<protein>
    <submittedName>
        <fullName evidence="1">Trm112 family protein</fullName>
    </submittedName>
</protein>
<comment type="caution">
    <text evidence="1">The sequence shown here is derived from an EMBL/GenBank/DDBJ whole genome shotgun (WGS) entry which is preliminary data.</text>
</comment>
<dbReference type="InterPro" id="IPR005651">
    <property type="entry name" value="Trm112-like"/>
</dbReference>
<dbReference type="SUPFAM" id="SSF158997">
    <property type="entry name" value="Trm112p-like"/>
    <property type="match status" value="1"/>
</dbReference>
<dbReference type="EMBL" id="JAUFQS010000001">
    <property type="protein sequence ID" value="MDN3686216.1"/>
    <property type="molecule type" value="Genomic_DNA"/>
</dbReference>
<evidence type="ECO:0000313" key="1">
    <source>
        <dbReference type="EMBL" id="MDN3686216.1"/>
    </source>
</evidence>
<keyword evidence="2" id="KW-1185">Reference proteome</keyword>
<accession>A0ABT8C0K7</accession>
<reference evidence="2" key="1">
    <citation type="journal article" date="2019" name="Int. J. Syst. Evol. Microbiol.">
        <title>The Global Catalogue of Microorganisms (GCM) 10K type strain sequencing project: providing services to taxonomists for standard genome sequencing and annotation.</title>
        <authorList>
            <consortium name="The Broad Institute Genomics Platform"/>
            <consortium name="The Broad Institute Genome Sequencing Center for Infectious Disease"/>
            <person name="Wu L."/>
            <person name="Ma J."/>
        </authorList>
    </citation>
    <scope>NUCLEOTIDE SEQUENCE [LARGE SCALE GENOMIC DNA]</scope>
    <source>
        <strain evidence="2">CECT 7706</strain>
    </source>
</reference>